<dbReference type="NCBIfam" id="TIGR01460">
    <property type="entry name" value="HAD-SF-IIA"/>
    <property type="match status" value="1"/>
</dbReference>
<dbReference type="Gene3D" id="3.40.50.1000">
    <property type="entry name" value="HAD superfamily/HAD-like"/>
    <property type="match status" value="2"/>
</dbReference>
<accession>E4U224</accession>
<keyword evidence="2" id="KW-1185">Reference proteome</keyword>
<organism evidence="1 2">
    <name type="scientific">Sulfuricurvum kujiense (strain ATCC BAA-921 / DSM 16994 / JCM 11577 / YK-1)</name>
    <dbReference type="NCBI Taxonomy" id="709032"/>
    <lineage>
        <taxon>Bacteria</taxon>
        <taxon>Pseudomonadati</taxon>
        <taxon>Campylobacterota</taxon>
        <taxon>Epsilonproteobacteria</taxon>
        <taxon>Campylobacterales</taxon>
        <taxon>Sulfurimonadaceae</taxon>
        <taxon>Sulfuricurvum</taxon>
    </lineage>
</organism>
<dbReference type="EMBL" id="CP002355">
    <property type="protein sequence ID" value="ADR34581.1"/>
    <property type="molecule type" value="Genomic_DNA"/>
</dbReference>
<evidence type="ECO:0000313" key="1">
    <source>
        <dbReference type="EMBL" id="ADR34581.1"/>
    </source>
</evidence>
<reference evidence="1 2" key="1">
    <citation type="journal article" date="2012" name="Stand. Genomic Sci.">
        <title>Complete genome sequence of the sulfur compounds oxidizing chemolithoautotroph Sulfuricurvum kujiense type strain (YK-1(T)).</title>
        <authorList>
            <person name="Han C."/>
            <person name="Kotsyurbenko O."/>
            <person name="Chertkov O."/>
            <person name="Held B."/>
            <person name="Lapidus A."/>
            <person name="Nolan M."/>
            <person name="Lucas S."/>
            <person name="Hammon N."/>
            <person name="Deshpande S."/>
            <person name="Cheng J.F."/>
            <person name="Tapia R."/>
            <person name="Goodwin L.A."/>
            <person name="Pitluck S."/>
            <person name="Liolios K."/>
            <person name="Pagani I."/>
            <person name="Ivanova N."/>
            <person name="Mavromatis K."/>
            <person name="Mikhailova N."/>
            <person name="Pati A."/>
            <person name="Chen A."/>
            <person name="Palaniappan K."/>
            <person name="Land M."/>
            <person name="Hauser L."/>
            <person name="Chang Y.J."/>
            <person name="Jeffries C.D."/>
            <person name="Brambilla E.M."/>
            <person name="Rohde M."/>
            <person name="Spring S."/>
            <person name="Sikorski J."/>
            <person name="Goker M."/>
            <person name="Woyke T."/>
            <person name="Bristow J."/>
            <person name="Eisen J.A."/>
            <person name="Markowitz V."/>
            <person name="Hugenholtz P."/>
            <person name="Kyrpides N.C."/>
            <person name="Klenk H.P."/>
            <person name="Detter J.C."/>
        </authorList>
    </citation>
    <scope>NUCLEOTIDE SEQUENCE [LARGE SCALE GENOMIC DNA]</scope>
    <source>
        <strain evidence="2">ATCC BAA-921 / DSM 16994 / JCM 11577 / YK-1</strain>
    </source>
</reference>
<dbReference type="Pfam" id="PF13242">
    <property type="entry name" value="Hydrolase_like"/>
    <property type="match status" value="1"/>
</dbReference>
<name>E4U224_SULKY</name>
<dbReference type="Pfam" id="PF13344">
    <property type="entry name" value="Hydrolase_6"/>
    <property type="match status" value="1"/>
</dbReference>
<dbReference type="InterPro" id="IPR006357">
    <property type="entry name" value="HAD-SF_hydro_IIA"/>
</dbReference>
<gene>
    <name evidence="1" type="ordered locus">Sulku_1921</name>
</gene>
<dbReference type="Proteomes" id="UP000008721">
    <property type="component" value="Chromosome"/>
</dbReference>
<dbReference type="STRING" id="709032.Sulku_1921"/>
<keyword evidence="1" id="KW-0378">Hydrolase</keyword>
<dbReference type="PANTHER" id="PTHR19288:SF46">
    <property type="entry name" value="HALOACID DEHALOGENASE-LIKE HYDROLASE DOMAIN-CONTAINING PROTEIN 2"/>
    <property type="match status" value="1"/>
</dbReference>
<dbReference type="PANTHER" id="PTHR19288">
    <property type="entry name" value="4-NITROPHENYLPHOSPHATASE-RELATED"/>
    <property type="match status" value="1"/>
</dbReference>
<dbReference type="InterPro" id="IPR023214">
    <property type="entry name" value="HAD_sf"/>
</dbReference>
<protein>
    <submittedName>
        <fullName evidence="1">HAD-superfamily hydrolase, subfamily IIA</fullName>
    </submittedName>
</protein>
<dbReference type="OrthoDB" id="5338687at2"/>
<dbReference type="eggNOG" id="COG0647">
    <property type="taxonomic scope" value="Bacteria"/>
</dbReference>
<evidence type="ECO:0000313" key="2">
    <source>
        <dbReference type="Proteomes" id="UP000008721"/>
    </source>
</evidence>
<dbReference type="KEGG" id="sku:Sulku_1921"/>
<sequence>MYFIDVQGTLIEDNTKLPTRGAVAFIDYLNTHHIPYMVITNSTKNPSDEFLGYLNSIGLNIPREHYLDPLMMLEGHIDKSKKIAAYGSEPFLDVVRSMGYYLDYTSPDTVLVAIKENFLADEYAQMIEFLLSGAELVGMHETTLYVKNHKRYPGVGAILKMLEFATSTPYTVVGKPSIPFFEEALLRLAKQKEDARFGDVTIISDDLKGDLIGAQKLGMRGVFVLSGKIRNADEIIPSLREDEHPAAIYPDMQGILESL</sequence>
<dbReference type="SUPFAM" id="SSF56784">
    <property type="entry name" value="HAD-like"/>
    <property type="match status" value="1"/>
</dbReference>
<dbReference type="AlphaFoldDB" id="E4U224"/>
<dbReference type="GO" id="GO:0005737">
    <property type="term" value="C:cytoplasm"/>
    <property type="evidence" value="ECO:0007669"/>
    <property type="project" value="TreeGrafter"/>
</dbReference>
<dbReference type="InterPro" id="IPR036412">
    <property type="entry name" value="HAD-like_sf"/>
</dbReference>
<dbReference type="GO" id="GO:0016791">
    <property type="term" value="F:phosphatase activity"/>
    <property type="evidence" value="ECO:0007669"/>
    <property type="project" value="TreeGrafter"/>
</dbReference>
<dbReference type="HOGENOM" id="CLU_043473_1_2_7"/>
<proteinExistence type="predicted"/>